<proteinExistence type="predicted"/>
<name>A0A9W6RRJ1_9ACTN</name>
<dbReference type="AlphaFoldDB" id="A0A9W6RRJ1"/>
<dbReference type="Pfam" id="PF01636">
    <property type="entry name" value="APH"/>
    <property type="match status" value="1"/>
</dbReference>
<gene>
    <name evidence="2" type="ORF">Airi01_087300</name>
</gene>
<dbReference type="InterPro" id="IPR002575">
    <property type="entry name" value="Aminoglycoside_PTrfase"/>
</dbReference>
<comment type="caution">
    <text evidence="2">The sequence shown here is derived from an EMBL/GenBank/DDBJ whole genome shotgun (WGS) entry which is preliminary data.</text>
</comment>
<dbReference type="RefSeq" id="WP_285574989.1">
    <property type="nucleotide sequence ID" value="NZ_BSTJ01000014.1"/>
</dbReference>
<sequence length="271" mass="29110">MVGRASTHQIETRGDRVTKRFVSAGRGEAEREWRALRLLAEHSPGLAPRPIDADLAARPPYVVMSRLAGTPLRGMTTTRRHTAAMARAIGALHEAVPRSVVAGLPPASWNPAAAVAKAQALRESRPDLGADPTVAGAYAAGAKWLDGLDTGRLLGIDTPVLGLADGNLANYLWDGERVRLVDFEDSGRSDRAFELAEVAEHISARTPGTFDATALLGEFDLPGAVARRVREFRRVFAYSWMLMLGPGGPARDRNPPGTLERQAGRLLDLLG</sequence>
<accession>A0A9W6RRJ1</accession>
<evidence type="ECO:0000313" key="3">
    <source>
        <dbReference type="Proteomes" id="UP001165135"/>
    </source>
</evidence>
<dbReference type="Gene3D" id="3.90.1200.10">
    <property type="match status" value="1"/>
</dbReference>
<dbReference type="EMBL" id="BSTJ01000014">
    <property type="protein sequence ID" value="GLY80463.1"/>
    <property type="molecule type" value="Genomic_DNA"/>
</dbReference>
<dbReference type="SUPFAM" id="SSF56112">
    <property type="entry name" value="Protein kinase-like (PK-like)"/>
    <property type="match status" value="1"/>
</dbReference>
<protein>
    <recommendedName>
        <fullName evidence="1">Aminoglycoside phosphotransferase domain-containing protein</fullName>
    </recommendedName>
</protein>
<reference evidence="2" key="1">
    <citation type="submission" date="2023-03" db="EMBL/GenBank/DDBJ databases">
        <title>Actinoallomurus iriomotensis NBRC 103681.</title>
        <authorList>
            <person name="Ichikawa N."/>
            <person name="Sato H."/>
            <person name="Tonouchi N."/>
        </authorList>
    </citation>
    <scope>NUCLEOTIDE SEQUENCE</scope>
    <source>
        <strain evidence="2">NBRC 103681</strain>
    </source>
</reference>
<dbReference type="InterPro" id="IPR011009">
    <property type="entry name" value="Kinase-like_dom_sf"/>
</dbReference>
<evidence type="ECO:0000259" key="1">
    <source>
        <dbReference type="Pfam" id="PF01636"/>
    </source>
</evidence>
<dbReference type="Proteomes" id="UP001165135">
    <property type="component" value="Unassembled WGS sequence"/>
</dbReference>
<organism evidence="2 3">
    <name type="scientific">Actinoallomurus iriomotensis</name>
    <dbReference type="NCBI Taxonomy" id="478107"/>
    <lineage>
        <taxon>Bacteria</taxon>
        <taxon>Bacillati</taxon>
        <taxon>Actinomycetota</taxon>
        <taxon>Actinomycetes</taxon>
        <taxon>Streptosporangiales</taxon>
        <taxon>Thermomonosporaceae</taxon>
        <taxon>Actinoallomurus</taxon>
    </lineage>
</organism>
<feature type="domain" description="Aminoglycoside phosphotransferase" evidence="1">
    <location>
        <begin position="13"/>
        <end position="219"/>
    </location>
</feature>
<evidence type="ECO:0000313" key="2">
    <source>
        <dbReference type="EMBL" id="GLY80463.1"/>
    </source>
</evidence>